<dbReference type="STRING" id="555512.SAMN04487993_10374"/>
<dbReference type="GO" id="GO:0003677">
    <property type="term" value="F:DNA binding"/>
    <property type="evidence" value="ECO:0007669"/>
    <property type="project" value="InterPro"/>
</dbReference>
<dbReference type="AlphaFoldDB" id="A0A1G8U954"/>
<proteinExistence type="predicted"/>
<evidence type="ECO:0000313" key="3">
    <source>
        <dbReference type="Proteomes" id="UP000199093"/>
    </source>
</evidence>
<accession>A0A1G8U954</accession>
<evidence type="ECO:0000313" key="2">
    <source>
        <dbReference type="EMBL" id="SDJ49695.1"/>
    </source>
</evidence>
<keyword evidence="3" id="KW-1185">Reference proteome</keyword>
<dbReference type="SUPFAM" id="SSF47413">
    <property type="entry name" value="lambda repressor-like DNA-binding domains"/>
    <property type="match status" value="1"/>
</dbReference>
<organism evidence="2 3">
    <name type="scientific">Salipiger marinus</name>
    <dbReference type="NCBI Taxonomy" id="555512"/>
    <lineage>
        <taxon>Bacteria</taxon>
        <taxon>Pseudomonadati</taxon>
        <taxon>Pseudomonadota</taxon>
        <taxon>Alphaproteobacteria</taxon>
        <taxon>Rhodobacterales</taxon>
        <taxon>Roseobacteraceae</taxon>
        <taxon>Salipiger</taxon>
    </lineage>
</organism>
<name>A0A1G8U954_9RHOB</name>
<evidence type="ECO:0000259" key="1">
    <source>
        <dbReference type="PROSITE" id="PS50943"/>
    </source>
</evidence>
<dbReference type="PROSITE" id="PS50943">
    <property type="entry name" value="HTH_CROC1"/>
    <property type="match status" value="1"/>
</dbReference>
<dbReference type="InterPro" id="IPR010982">
    <property type="entry name" value="Lambda_DNA-bd_dom_sf"/>
</dbReference>
<dbReference type="InterPro" id="IPR001387">
    <property type="entry name" value="Cro/C1-type_HTH"/>
</dbReference>
<reference evidence="2 3" key="1">
    <citation type="submission" date="2016-10" db="EMBL/GenBank/DDBJ databases">
        <authorList>
            <person name="de Groot N.N."/>
        </authorList>
    </citation>
    <scope>NUCLEOTIDE SEQUENCE [LARGE SCALE GENOMIC DNA]</scope>
    <source>
        <strain evidence="2 3">DSM 26424</strain>
    </source>
</reference>
<feature type="domain" description="HTH cro/C1-type" evidence="1">
    <location>
        <begin position="21"/>
        <end position="69"/>
    </location>
</feature>
<sequence length="200" mass="22341">MEKKKKSRPVDRAWFDRRMAEKSLSLRGLAVLSNINPSNLSRVMRGLQPLRIEQAILISEALDAPVALVLEKIGTKLPTRLIPVVGVLDDGLHIDRRSQRPVTPPMQAFPDLPLNTVSVVCTDAVSPMRGWQFCFVEAQGVSADAVSRLCVVRLEDGDEMIRFVRPSLRIGRFDLLPLFTKRPYAEVEIAAATPVLHIRP</sequence>
<dbReference type="RefSeq" id="WP_131821882.1">
    <property type="nucleotide sequence ID" value="NZ_FNEJ01000037.1"/>
</dbReference>
<gene>
    <name evidence="2" type="ORF">SAMN04487993_10374</name>
</gene>
<dbReference type="Proteomes" id="UP000199093">
    <property type="component" value="Unassembled WGS sequence"/>
</dbReference>
<dbReference type="EMBL" id="FNEJ01000037">
    <property type="protein sequence ID" value="SDJ49695.1"/>
    <property type="molecule type" value="Genomic_DNA"/>
</dbReference>
<dbReference type="Gene3D" id="1.10.260.40">
    <property type="entry name" value="lambda repressor-like DNA-binding domains"/>
    <property type="match status" value="1"/>
</dbReference>
<protein>
    <recommendedName>
        <fullName evidence="1">HTH cro/C1-type domain-containing protein</fullName>
    </recommendedName>
</protein>